<dbReference type="InterPro" id="IPR041893">
    <property type="entry name" value="ArdA_dom3"/>
</dbReference>
<name>A0A845RJW8_9FIRM</name>
<reference evidence="2 3" key="1">
    <citation type="submission" date="2018-08" db="EMBL/GenBank/DDBJ databases">
        <title>Murine metabolic-syndrome-specific gut microbial biobank.</title>
        <authorList>
            <person name="Liu C."/>
        </authorList>
    </citation>
    <scope>NUCLEOTIDE SEQUENCE [LARGE SCALE GENOMIC DNA]</scope>
    <source>
        <strain evidence="2 3">X69</strain>
    </source>
</reference>
<dbReference type="RefSeq" id="WP_160211058.1">
    <property type="nucleotide sequence ID" value="NZ_QXWZ01000050.1"/>
</dbReference>
<gene>
    <name evidence="2" type="ORF">D3Z39_16265</name>
</gene>
<comment type="caution">
    <text evidence="2">The sequence shown here is derived from an EMBL/GenBank/DDBJ whole genome shotgun (WGS) entry which is preliminary data.</text>
</comment>
<sequence>MTQEEQHLFSGALELECTGDLDFAVHVATSLDRYEIFPKIKTDEDLGRFLVDTAFMTGKFSFPDEARPYLDYSKIGAEQRDALGGIYTPHGLVKRREEAPVQEETPKAMLLTLTASEQSYPLVLPASEKQLGQAKESLRIEDFAQAVIASAEYTAPYLNRLIPMDSITVEDANEMALCLQRLKKDGEIMKYCAALEVEEPSTFTEALDMAIDIDDYELISDSEREYGRQALRRMGANDEVLEAIEGCTDFDRLGSEMMDEDGVRQTGFGLVRRLSKPFPPAQEPDQQMGGLSC</sequence>
<dbReference type="Proteomes" id="UP000446348">
    <property type="component" value="Unassembled WGS sequence"/>
</dbReference>
<dbReference type="InterPro" id="IPR046292">
    <property type="entry name" value="DUF6329"/>
</dbReference>
<proteinExistence type="predicted"/>
<dbReference type="Pfam" id="PF19854">
    <property type="entry name" value="DUF6329"/>
    <property type="match status" value="1"/>
</dbReference>
<feature type="non-terminal residue" evidence="2">
    <location>
        <position position="1"/>
    </location>
</feature>
<organism evidence="2 3">
    <name type="scientific">Anaerotruncus colihominis</name>
    <dbReference type="NCBI Taxonomy" id="169435"/>
    <lineage>
        <taxon>Bacteria</taxon>
        <taxon>Bacillati</taxon>
        <taxon>Bacillota</taxon>
        <taxon>Clostridia</taxon>
        <taxon>Eubacteriales</taxon>
        <taxon>Oscillospiraceae</taxon>
        <taxon>Anaerotruncus</taxon>
    </lineage>
</organism>
<dbReference type="OrthoDB" id="1855026at2"/>
<dbReference type="AlphaFoldDB" id="A0A845RJW8"/>
<feature type="domain" description="DUF6329" evidence="1">
    <location>
        <begin position="174"/>
        <end position="226"/>
    </location>
</feature>
<evidence type="ECO:0000313" key="2">
    <source>
        <dbReference type="EMBL" id="NBI80380.1"/>
    </source>
</evidence>
<evidence type="ECO:0000259" key="1">
    <source>
        <dbReference type="Pfam" id="PF19854"/>
    </source>
</evidence>
<accession>A0A845RJW8</accession>
<dbReference type="Gene3D" id="1.10.10.1190">
    <property type="entry name" value="Antirestriction protein ArdA, domain 3"/>
    <property type="match status" value="1"/>
</dbReference>
<dbReference type="EMBL" id="QXWZ01000050">
    <property type="protein sequence ID" value="NBI80380.1"/>
    <property type="molecule type" value="Genomic_DNA"/>
</dbReference>
<protein>
    <recommendedName>
        <fullName evidence="1">DUF6329 domain-containing protein</fullName>
    </recommendedName>
</protein>
<evidence type="ECO:0000313" key="3">
    <source>
        <dbReference type="Proteomes" id="UP000446348"/>
    </source>
</evidence>